<dbReference type="EMBL" id="CP136898">
    <property type="protein sequence ID" value="WOL20469.1"/>
    <property type="molecule type" value="Genomic_DNA"/>
</dbReference>
<dbReference type="SUPFAM" id="SSF51110">
    <property type="entry name" value="alpha-D-mannose-specific plant lectins"/>
    <property type="match status" value="1"/>
</dbReference>
<evidence type="ECO:0000313" key="2">
    <source>
        <dbReference type="Proteomes" id="UP001327560"/>
    </source>
</evidence>
<dbReference type="AlphaFoldDB" id="A0AAQ3L4U9"/>
<name>A0AAQ3L4U9_9LILI</name>
<reference evidence="1 2" key="1">
    <citation type="submission" date="2023-10" db="EMBL/GenBank/DDBJ databases">
        <title>Chromosome-scale genome assembly provides insights into flower coloration mechanisms of Canna indica.</title>
        <authorList>
            <person name="Li C."/>
        </authorList>
    </citation>
    <scope>NUCLEOTIDE SEQUENCE [LARGE SCALE GENOMIC DNA]</scope>
    <source>
        <tissue evidence="1">Flower</tissue>
    </source>
</reference>
<sequence>MALVGPASNSTCQLIIIYSCHLHIFNSALADLASSCPSHDKVHLALSSSPTATAPSPSPPACRIQDSGLLCNVHVRVLGGGEAEAAPELRSRGPCRLHRQVAPLQHQLPTVPVGGFHRNSELFRLGPRSSLGSKRGNTEIGGGAERRRGRRYLFHDDTASSSILKRGESLSNNGSTLNLETDCNLILRDANKMILWNSDSVEMGVECIFWVGKYSIALVSDVDGSSLWITDSPTPGQLCHPPPPRLQALPVQPLDMDLRAPEWGRR</sequence>
<dbReference type="Proteomes" id="UP001327560">
    <property type="component" value="Chromosome 9"/>
</dbReference>
<organism evidence="1 2">
    <name type="scientific">Canna indica</name>
    <name type="common">Indian-shot</name>
    <dbReference type="NCBI Taxonomy" id="4628"/>
    <lineage>
        <taxon>Eukaryota</taxon>
        <taxon>Viridiplantae</taxon>
        <taxon>Streptophyta</taxon>
        <taxon>Embryophyta</taxon>
        <taxon>Tracheophyta</taxon>
        <taxon>Spermatophyta</taxon>
        <taxon>Magnoliopsida</taxon>
        <taxon>Liliopsida</taxon>
        <taxon>Zingiberales</taxon>
        <taxon>Cannaceae</taxon>
        <taxon>Canna</taxon>
    </lineage>
</organism>
<accession>A0AAQ3L4U9</accession>
<keyword evidence="2" id="KW-1185">Reference proteome</keyword>
<gene>
    <name evidence="1" type="ORF">Cni_G29274</name>
</gene>
<protein>
    <recommendedName>
        <fullName evidence="3">Bulb-type lectin domain-containing protein</fullName>
    </recommendedName>
</protein>
<proteinExistence type="predicted"/>
<dbReference type="Gene3D" id="2.90.10.10">
    <property type="entry name" value="Bulb-type lectin domain"/>
    <property type="match status" value="1"/>
</dbReference>
<evidence type="ECO:0000313" key="1">
    <source>
        <dbReference type="EMBL" id="WOL20469.1"/>
    </source>
</evidence>
<evidence type="ECO:0008006" key="3">
    <source>
        <dbReference type="Google" id="ProtNLM"/>
    </source>
</evidence>
<dbReference type="InterPro" id="IPR036426">
    <property type="entry name" value="Bulb-type_lectin_dom_sf"/>
</dbReference>